<name>A4ACG5_9GAMM</name>
<dbReference type="EMBL" id="AAOA02000001">
    <property type="protein sequence ID" value="EAQ96393.1"/>
    <property type="molecule type" value="Genomic_DNA"/>
</dbReference>
<evidence type="ECO:0000256" key="1">
    <source>
        <dbReference type="ARBA" id="ARBA00004328"/>
    </source>
</evidence>
<dbReference type="Proteomes" id="UP000019205">
    <property type="component" value="Chromosome"/>
</dbReference>
<evidence type="ECO:0000259" key="5">
    <source>
        <dbReference type="Pfam" id="PF04586"/>
    </source>
</evidence>
<dbReference type="OrthoDB" id="9806592at2"/>
<reference evidence="7 8" key="2">
    <citation type="journal article" date="2009" name="PLoS ONE">
        <title>The photosynthetic apparatus and its regulation in the aerobic gammaproteobacterium Congregibacter litoralis gen. nov., sp. nov.</title>
        <authorList>
            <person name="Spring S."/>
            <person name="Lunsdorf H."/>
            <person name="Fuchs B.M."/>
            <person name="Tindall B.J."/>
        </authorList>
    </citation>
    <scope>NUCLEOTIDE SEQUENCE [LARGE SCALE GENOMIC DNA]</scope>
    <source>
        <strain evidence="7">KT71</strain>
    </source>
</reference>
<evidence type="ECO:0000256" key="2">
    <source>
        <dbReference type="ARBA" id="ARBA00022612"/>
    </source>
</evidence>
<feature type="domain" description="Prohead serine protease" evidence="5">
    <location>
        <begin position="66"/>
        <end position="185"/>
    </location>
</feature>
<organism evidence="7 8">
    <name type="scientific">Congregibacter litoralis KT71</name>
    <dbReference type="NCBI Taxonomy" id="314285"/>
    <lineage>
        <taxon>Bacteria</taxon>
        <taxon>Pseudomonadati</taxon>
        <taxon>Pseudomonadota</taxon>
        <taxon>Gammaproteobacteria</taxon>
        <taxon>Cellvibrionales</taxon>
        <taxon>Halieaceae</taxon>
        <taxon>Congregibacter</taxon>
    </lineage>
</organism>
<feature type="domain" description="Phage capsid-like C-terminal" evidence="6">
    <location>
        <begin position="390"/>
        <end position="634"/>
    </location>
</feature>
<comment type="caution">
    <text evidence="7">The sequence shown here is derived from an EMBL/GenBank/DDBJ whole genome shotgun (WGS) entry which is preliminary data.</text>
</comment>
<keyword evidence="8" id="KW-1185">Reference proteome</keyword>
<evidence type="ECO:0000313" key="7">
    <source>
        <dbReference type="EMBL" id="EAQ96393.1"/>
    </source>
</evidence>
<dbReference type="eggNOG" id="COG4653">
    <property type="taxonomic scope" value="Bacteria"/>
</dbReference>
<keyword evidence="2" id="KW-1188">Viral release from host cell</keyword>
<dbReference type="Pfam" id="PF05065">
    <property type="entry name" value="Phage_capsid"/>
    <property type="match status" value="1"/>
</dbReference>
<dbReference type="AlphaFoldDB" id="A4ACG5"/>
<dbReference type="GO" id="GO:0006508">
    <property type="term" value="P:proteolysis"/>
    <property type="evidence" value="ECO:0007669"/>
    <property type="project" value="UniProtKB-KW"/>
</dbReference>
<proteinExistence type="predicted"/>
<evidence type="ECO:0000256" key="3">
    <source>
        <dbReference type="ARBA" id="ARBA00022670"/>
    </source>
</evidence>
<keyword evidence="4" id="KW-0378">Hydrolase</keyword>
<dbReference type="Gene3D" id="3.30.2400.10">
    <property type="entry name" value="Major capsid protein gp5"/>
    <property type="match status" value="1"/>
</dbReference>
<sequence>MTPEFKNWRERFLKRYAQFEPRADDTDTKIIYRYAEFETDRIQRASDDQQTVHAILSTETPVQRRHYREVLQHTAEAVDLSRAENGGGFPLLWAHKQDDQIGIAENVSVHGGALRARLRFSKSARGQEIWRDVKAGILKGVSIGAEIVERSFSEDRDDPTSTVTRWMPFECSLVAIPADINAKIGRAMDLGLIDDKPDDIRLMDAQRTMLRNYDMLLWVAEDGEDSVESTAPAFATFEQRMMAARSVSDIEGLNTELDALGDLVDDANSDGEISTVRSETTGTDQGHWHRPNFLSKSKIMKPAEFSLCRALAAQIDNKVARAASRDLDALDAYGESVGAKRDARGTLVPEALIFRALDKATEGTDLIGMSHRPDLFIEALRSRLVTGVMGATILQGLTSDIQIPRKTADSVAGWIAGDGSDAVSQSTPTFDKITMRSKTVGAQCVISRKMLIQAEPASELVVRDTLSHAVAQALDVAALAGSGTGNSPRGILNTANIGSETYANGGEPGFVEIVAMEGALMAANSDMGNLGYVSNGVIASQLKRTDIGTDTGRMVWTSNGEAQGILNGYRAMVSNNVPAGNVIFANWSDLVIGMWSGVDLVVDQTTRAAYGDVIITAMMDCDIAVRHPESFVKLSEAA</sequence>
<dbReference type="InterPro" id="IPR054612">
    <property type="entry name" value="Phage_capsid-like_C"/>
</dbReference>
<dbReference type="HOGENOM" id="CLU_028959_0_0_6"/>
<dbReference type="InterPro" id="IPR054613">
    <property type="entry name" value="Peptidase_S78_dom"/>
</dbReference>
<accession>A4ACG5</accession>
<dbReference type="GO" id="GO:0008233">
    <property type="term" value="F:peptidase activity"/>
    <property type="evidence" value="ECO:0007669"/>
    <property type="project" value="UniProtKB-KW"/>
</dbReference>
<reference evidence="7 8" key="1">
    <citation type="journal article" date="2007" name="Proc. Natl. Acad. Sci. U.S.A.">
        <title>Characterization of a marine gammaproteobacterium capable of aerobic anoxygenic photosynthesis.</title>
        <authorList>
            <person name="Fuchs B.M."/>
            <person name="Spring S."/>
            <person name="Teeling H."/>
            <person name="Quast C."/>
            <person name="Wulf J."/>
            <person name="Schattenhofer M."/>
            <person name="Yan S."/>
            <person name="Ferriera S."/>
            <person name="Johnson J."/>
            <person name="Glockner F.O."/>
            <person name="Amann R."/>
        </authorList>
    </citation>
    <scope>NUCLEOTIDE SEQUENCE [LARGE SCALE GENOMIC DNA]</scope>
    <source>
        <strain evidence="7">KT71</strain>
    </source>
</reference>
<protein>
    <submittedName>
        <fullName evidence="7">Phage major capsid protein, HK97 family</fullName>
    </submittedName>
</protein>
<dbReference type="SUPFAM" id="SSF56563">
    <property type="entry name" value="Major capsid protein gp5"/>
    <property type="match status" value="1"/>
</dbReference>
<dbReference type="RefSeq" id="WP_008295124.1">
    <property type="nucleotide sequence ID" value="NZ_CM002299.1"/>
</dbReference>
<gene>
    <name evidence="7" type="ORF">KT71_13440</name>
</gene>
<keyword evidence="3" id="KW-0645">Protease</keyword>
<comment type="subcellular location">
    <subcellularLocation>
        <location evidence="1">Virion</location>
    </subcellularLocation>
</comment>
<dbReference type="NCBIfam" id="TIGR01554">
    <property type="entry name" value="major_cap_HK97"/>
    <property type="match status" value="1"/>
</dbReference>
<dbReference type="STRING" id="314285.KT71_13440"/>
<evidence type="ECO:0000313" key="8">
    <source>
        <dbReference type="Proteomes" id="UP000019205"/>
    </source>
</evidence>
<evidence type="ECO:0000256" key="4">
    <source>
        <dbReference type="ARBA" id="ARBA00022801"/>
    </source>
</evidence>
<evidence type="ECO:0000259" key="6">
    <source>
        <dbReference type="Pfam" id="PF05065"/>
    </source>
</evidence>
<dbReference type="InterPro" id="IPR024455">
    <property type="entry name" value="Phage_capsid"/>
</dbReference>
<dbReference type="Pfam" id="PF04586">
    <property type="entry name" value="Peptidase_S78"/>
    <property type="match status" value="1"/>
</dbReference>